<gene>
    <name evidence="2" type="ORF">GCM10011391_20020</name>
</gene>
<sequence>MTLFIYLFAFIITAPIAALIALYWLFKGVLGNAKRALHWSVDITTFILMLSVDAVMHEIWHQHFFGTLFFAFLFISILFILVSVLLREEVVMTKLIKGIWRFNFLLFLSGYFVLIVYGLIVNIKYQV</sequence>
<dbReference type="EMBL" id="BMIR01000008">
    <property type="protein sequence ID" value="GGE41266.1"/>
    <property type="molecule type" value="Genomic_DNA"/>
</dbReference>
<evidence type="ECO:0000313" key="3">
    <source>
        <dbReference type="Proteomes" id="UP000628775"/>
    </source>
</evidence>
<accession>A0A8J2YDW9</accession>
<organism evidence="2 3">
    <name type="scientific">Pullulanibacillus camelliae</name>
    <dbReference type="NCBI Taxonomy" id="1707096"/>
    <lineage>
        <taxon>Bacteria</taxon>
        <taxon>Bacillati</taxon>
        <taxon>Bacillota</taxon>
        <taxon>Bacilli</taxon>
        <taxon>Bacillales</taxon>
        <taxon>Sporolactobacillaceae</taxon>
        <taxon>Pullulanibacillus</taxon>
    </lineage>
</organism>
<dbReference type="Proteomes" id="UP000628775">
    <property type="component" value="Unassembled WGS sequence"/>
</dbReference>
<protein>
    <recommendedName>
        <fullName evidence="4">DUF3397 domain-containing protein</fullName>
    </recommendedName>
</protein>
<keyword evidence="1" id="KW-1133">Transmembrane helix</keyword>
<dbReference type="RefSeq" id="WP_188692989.1">
    <property type="nucleotide sequence ID" value="NZ_BMIR01000008.1"/>
</dbReference>
<proteinExistence type="predicted"/>
<comment type="caution">
    <text evidence="2">The sequence shown here is derived from an EMBL/GenBank/DDBJ whole genome shotgun (WGS) entry which is preliminary data.</text>
</comment>
<name>A0A8J2YDW9_9BACL</name>
<dbReference type="InterPro" id="IPR024515">
    <property type="entry name" value="DUF3397"/>
</dbReference>
<dbReference type="Pfam" id="PF11877">
    <property type="entry name" value="DUF3397"/>
    <property type="match status" value="1"/>
</dbReference>
<reference evidence="2" key="1">
    <citation type="journal article" date="2014" name="Int. J. Syst. Evol. Microbiol.">
        <title>Complete genome sequence of Corynebacterium casei LMG S-19264T (=DSM 44701T), isolated from a smear-ripened cheese.</title>
        <authorList>
            <consortium name="US DOE Joint Genome Institute (JGI-PGF)"/>
            <person name="Walter F."/>
            <person name="Albersmeier A."/>
            <person name="Kalinowski J."/>
            <person name="Ruckert C."/>
        </authorList>
    </citation>
    <scope>NUCLEOTIDE SEQUENCE</scope>
    <source>
        <strain evidence="2">CGMCC 1.15371</strain>
    </source>
</reference>
<reference evidence="2" key="2">
    <citation type="submission" date="2020-09" db="EMBL/GenBank/DDBJ databases">
        <authorList>
            <person name="Sun Q."/>
            <person name="Zhou Y."/>
        </authorList>
    </citation>
    <scope>NUCLEOTIDE SEQUENCE</scope>
    <source>
        <strain evidence="2">CGMCC 1.15371</strain>
    </source>
</reference>
<evidence type="ECO:0000256" key="1">
    <source>
        <dbReference type="SAM" id="Phobius"/>
    </source>
</evidence>
<evidence type="ECO:0008006" key="4">
    <source>
        <dbReference type="Google" id="ProtNLM"/>
    </source>
</evidence>
<keyword evidence="1" id="KW-0812">Transmembrane</keyword>
<evidence type="ECO:0000313" key="2">
    <source>
        <dbReference type="EMBL" id="GGE41266.1"/>
    </source>
</evidence>
<feature type="transmembrane region" description="Helical" evidence="1">
    <location>
        <begin position="98"/>
        <end position="120"/>
    </location>
</feature>
<feature type="transmembrane region" description="Helical" evidence="1">
    <location>
        <begin position="37"/>
        <end position="57"/>
    </location>
</feature>
<feature type="transmembrane region" description="Helical" evidence="1">
    <location>
        <begin position="6"/>
        <end position="25"/>
    </location>
</feature>
<feature type="transmembrane region" description="Helical" evidence="1">
    <location>
        <begin position="63"/>
        <end position="86"/>
    </location>
</feature>
<dbReference type="AlphaFoldDB" id="A0A8J2YDW9"/>
<keyword evidence="1" id="KW-0472">Membrane</keyword>
<keyword evidence="3" id="KW-1185">Reference proteome</keyword>